<comment type="similarity">
    <text evidence="7">Belongs to the DHHC palmitoyltransferase family.</text>
</comment>
<evidence type="ECO:0000256" key="5">
    <source>
        <dbReference type="ARBA" id="ARBA00023136"/>
    </source>
</evidence>
<dbReference type="InterPro" id="IPR039859">
    <property type="entry name" value="PFA4/ZDH16/20/ERF2-like"/>
</dbReference>
<organism evidence="10">
    <name type="scientific">Chromera velia CCMP2878</name>
    <dbReference type="NCBI Taxonomy" id="1169474"/>
    <lineage>
        <taxon>Eukaryota</taxon>
        <taxon>Sar</taxon>
        <taxon>Alveolata</taxon>
        <taxon>Colpodellida</taxon>
        <taxon>Chromeraceae</taxon>
        <taxon>Chromera</taxon>
    </lineage>
</organism>
<evidence type="ECO:0000256" key="6">
    <source>
        <dbReference type="ARBA" id="ARBA00023315"/>
    </source>
</evidence>
<dbReference type="PANTHER" id="PTHR12246">
    <property type="entry name" value="PALMITOYLTRANSFERASE ZDHHC16"/>
    <property type="match status" value="1"/>
</dbReference>
<comment type="subcellular location">
    <subcellularLocation>
        <location evidence="1">Membrane</location>
        <topology evidence="1">Multi-pass membrane protein</topology>
    </subcellularLocation>
</comment>
<dbReference type="PROSITE" id="PS50216">
    <property type="entry name" value="DHHC"/>
    <property type="match status" value="1"/>
</dbReference>
<feature type="transmembrane region" description="Helical" evidence="7">
    <location>
        <begin position="34"/>
        <end position="57"/>
    </location>
</feature>
<evidence type="ECO:0000256" key="2">
    <source>
        <dbReference type="ARBA" id="ARBA00022679"/>
    </source>
</evidence>
<feature type="domain" description="Palmitoyltransferase DHHC" evidence="9">
    <location>
        <begin position="138"/>
        <end position="261"/>
    </location>
</feature>
<dbReference type="GO" id="GO:0016020">
    <property type="term" value="C:membrane"/>
    <property type="evidence" value="ECO:0007669"/>
    <property type="project" value="UniProtKB-SubCell"/>
</dbReference>
<dbReference type="Pfam" id="PF01529">
    <property type="entry name" value="DHHC"/>
    <property type="match status" value="1"/>
</dbReference>
<feature type="compositionally biased region" description="Low complexity" evidence="8">
    <location>
        <begin position="349"/>
        <end position="364"/>
    </location>
</feature>
<evidence type="ECO:0000256" key="1">
    <source>
        <dbReference type="ARBA" id="ARBA00004141"/>
    </source>
</evidence>
<dbReference type="EC" id="2.3.1.225" evidence="7"/>
<feature type="transmembrane region" description="Helical" evidence="7">
    <location>
        <begin position="185"/>
        <end position="205"/>
    </location>
</feature>
<name>A0A0G4H953_9ALVE</name>
<keyword evidence="5 7" id="KW-0472">Membrane</keyword>
<protein>
    <recommendedName>
        <fullName evidence="7">Palmitoyltransferase</fullName>
        <ecNumber evidence="7">2.3.1.225</ecNumber>
    </recommendedName>
</protein>
<feature type="transmembrane region" description="Helical" evidence="7">
    <location>
        <begin position="225"/>
        <end position="244"/>
    </location>
</feature>
<sequence>MFRSRAFNDNSAEILLPLKGINSPASLLERLSKLLPLFTVVGVIAFFYGTFMMFHCIPMLQLDEDWDRVDDVIARRGLVEGLVFNLAALMVVWSFVRAVKTPAGSIPNTAWWAAERGERIIDATGTANLQTQEKKGTGERRWCKWCMKYKPDRCHHCRLCQKCVLRMDHHCPWINNCVGWGNHKFFYLLLSYAALTLNLISLFLLEDFFGMPPSQSRTWGDFSLVVAFVLASFLGSLVSSFWMFHTWLAVRGMTTIEHLEKRQRQMANGRGNGRGELSIWHRGYLANLSDVLGPNPLLWFIPIDNRIGDGVSFHTHAGERQRLAAPSASGCSQSCSTHPNQMLQREESTSASSSSDQNSPLNDSRQNRYSSYSRPPALGGGKSRRTHGGGKLQRDLESGIDMQPQHTASTNRRSLAAATRVLSFGSSVPSSSSKQASLPSVQQEKKKQIMAGEAHLVSISAPSHSTTAPIAPPSTSPALLPKRVPLDVTDFLKDAPSAYGTFMSAQQSGAFSPSARGDEHGAAEEFAIGSTAGKFVSDLRVGSLQHPDALHRHQSSRHGAQGASKEGGLCVRQRASRLLSGRLCISVEG</sequence>
<comment type="domain">
    <text evidence="7">The DHHC domain is required for palmitoyltransferase activity.</text>
</comment>
<keyword evidence="4 7" id="KW-1133">Transmembrane helix</keyword>
<feature type="compositionally biased region" description="Low complexity" evidence="8">
    <location>
        <begin position="425"/>
        <end position="440"/>
    </location>
</feature>
<feature type="region of interest" description="Disordered" evidence="8">
    <location>
        <begin position="324"/>
        <end position="414"/>
    </location>
</feature>
<accession>A0A0G4H953</accession>
<evidence type="ECO:0000256" key="8">
    <source>
        <dbReference type="SAM" id="MobiDB-lite"/>
    </source>
</evidence>
<proteinExistence type="inferred from homology"/>
<evidence type="ECO:0000313" key="10">
    <source>
        <dbReference type="EMBL" id="CEM40445.1"/>
    </source>
</evidence>
<dbReference type="VEuPathDB" id="CryptoDB:Cvel_5941"/>
<dbReference type="EMBL" id="CDMZ01002039">
    <property type="protein sequence ID" value="CEM40445.1"/>
    <property type="molecule type" value="Genomic_DNA"/>
</dbReference>
<dbReference type="GO" id="GO:0019706">
    <property type="term" value="F:protein-cysteine S-palmitoyltransferase activity"/>
    <property type="evidence" value="ECO:0007669"/>
    <property type="project" value="UniProtKB-EC"/>
</dbReference>
<dbReference type="InterPro" id="IPR001594">
    <property type="entry name" value="Palmitoyltrfase_DHHC"/>
</dbReference>
<evidence type="ECO:0000259" key="9">
    <source>
        <dbReference type="Pfam" id="PF01529"/>
    </source>
</evidence>
<dbReference type="AlphaFoldDB" id="A0A0G4H953"/>
<feature type="region of interest" description="Disordered" evidence="8">
    <location>
        <begin position="425"/>
        <end position="444"/>
    </location>
</feature>
<evidence type="ECO:0000256" key="3">
    <source>
        <dbReference type="ARBA" id="ARBA00022692"/>
    </source>
</evidence>
<feature type="compositionally biased region" description="Polar residues" evidence="8">
    <location>
        <begin position="329"/>
        <end position="343"/>
    </location>
</feature>
<comment type="catalytic activity">
    <reaction evidence="7">
        <text>L-cysteinyl-[protein] + hexadecanoyl-CoA = S-hexadecanoyl-L-cysteinyl-[protein] + CoA</text>
        <dbReference type="Rhea" id="RHEA:36683"/>
        <dbReference type="Rhea" id="RHEA-COMP:10131"/>
        <dbReference type="Rhea" id="RHEA-COMP:11032"/>
        <dbReference type="ChEBI" id="CHEBI:29950"/>
        <dbReference type="ChEBI" id="CHEBI:57287"/>
        <dbReference type="ChEBI" id="CHEBI:57379"/>
        <dbReference type="ChEBI" id="CHEBI:74151"/>
        <dbReference type="EC" id="2.3.1.225"/>
    </reaction>
</comment>
<keyword evidence="6 7" id="KW-0012">Acyltransferase</keyword>
<evidence type="ECO:0000256" key="4">
    <source>
        <dbReference type="ARBA" id="ARBA00022989"/>
    </source>
</evidence>
<keyword evidence="2 7" id="KW-0808">Transferase</keyword>
<evidence type="ECO:0000256" key="7">
    <source>
        <dbReference type="RuleBase" id="RU079119"/>
    </source>
</evidence>
<reference evidence="10" key="1">
    <citation type="submission" date="2014-11" db="EMBL/GenBank/DDBJ databases">
        <authorList>
            <person name="Otto D Thomas"/>
            <person name="Naeem Raeece"/>
        </authorList>
    </citation>
    <scope>NUCLEOTIDE SEQUENCE</scope>
</reference>
<feature type="compositionally biased region" description="Polar residues" evidence="8">
    <location>
        <begin position="404"/>
        <end position="413"/>
    </location>
</feature>
<feature type="transmembrane region" description="Helical" evidence="7">
    <location>
        <begin position="77"/>
        <end position="96"/>
    </location>
</feature>
<gene>
    <name evidence="10" type="ORF">Cvel_5941</name>
</gene>
<keyword evidence="3 7" id="KW-0812">Transmembrane</keyword>